<dbReference type="PANTHER" id="PTHR33148">
    <property type="entry name" value="PLASTID MOVEMENT IMPAIRED PROTEIN-RELATED"/>
    <property type="match status" value="1"/>
</dbReference>
<evidence type="ECO:0000313" key="2">
    <source>
        <dbReference type="Proteomes" id="UP001085076"/>
    </source>
</evidence>
<comment type="caution">
    <text evidence="1">The sequence shown here is derived from an EMBL/GenBank/DDBJ whole genome shotgun (WGS) entry which is preliminary data.</text>
</comment>
<dbReference type="EMBL" id="JAGGNH010000005">
    <property type="protein sequence ID" value="KAJ0971173.1"/>
    <property type="molecule type" value="Genomic_DNA"/>
</dbReference>
<sequence length="184" mass="20029">MGNCVCRGFGEMDDGLMIKVVTCNGGVMELHPPVTVESITNGFPGHGVYVAKDLLSAPLVHNEELTPGEVYHLRPLNISVHRVPSMLAPYRVSFDQQGLWRCQDVDVPQKCMHNGGGSGIWKVKLVISPAQLNEILAHESRTEALIESVRTVAKCGHGAVPSVVSSDQWSLASSRKFRLENKGT</sequence>
<dbReference type="OrthoDB" id="1406886at2759"/>
<reference evidence="1" key="2">
    <citation type="journal article" date="2022" name="Hortic Res">
        <title>The genome of Dioscorea zingiberensis sheds light on the biosynthesis, origin and evolution of the medicinally important diosgenin saponins.</title>
        <authorList>
            <person name="Li Y."/>
            <person name="Tan C."/>
            <person name="Li Z."/>
            <person name="Guo J."/>
            <person name="Li S."/>
            <person name="Chen X."/>
            <person name="Wang C."/>
            <person name="Dai X."/>
            <person name="Yang H."/>
            <person name="Song W."/>
            <person name="Hou L."/>
            <person name="Xu J."/>
            <person name="Tong Z."/>
            <person name="Xu A."/>
            <person name="Yuan X."/>
            <person name="Wang W."/>
            <person name="Yang Q."/>
            <person name="Chen L."/>
            <person name="Sun Z."/>
            <person name="Wang K."/>
            <person name="Pan B."/>
            <person name="Chen J."/>
            <person name="Bao Y."/>
            <person name="Liu F."/>
            <person name="Qi X."/>
            <person name="Gang D.R."/>
            <person name="Wen J."/>
            <person name="Li J."/>
        </authorList>
    </citation>
    <scope>NUCLEOTIDE SEQUENCE</scope>
    <source>
        <strain evidence="1">Dzin_1.0</strain>
    </source>
</reference>
<proteinExistence type="predicted"/>
<accession>A0A9D5CDE8</accession>
<evidence type="ECO:0000313" key="1">
    <source>
        <dbReference type="EMBL" id="KAJ0971173.1"/>
    </source>
</evidence>
<reference evidence="1" key="1">
    <citation type="submission" date="2021-03" db="EMBL/GenBank/DDBJ databases">
        <authorList>
            <person name="Li Z."/>
            <person name="Yang C."/>
        </authorList>
    </citation>
    <scope>NUCLEOTIDE SEQUENCE</scope>
    <source>
        <strain evidence="1">Dzin_1.0</strain>
        <tissue evidence="1">Leaf</tissue>
    </source>
</reference>
<protein>
    <submittedName>
        <fullName evidence="1">Uncharacterized protein</fullName>
    </submittedName>
</protein>
<organism evidence="1 2">
    <name type="scientific">Dioscorea zingiberensis</name>
    <dbReference type="NCBI Taxonomy" id="325984"/>
    <lineage>
        <taxon>Eukaryota</taxon>
        <taxon>Viridiplantae</taxon>
        <taxon>Streptophyta</taxon>
        <taxon>Embryophyta</taxon>
        <taxon>Tracheophyta</taxon>
        <taxon>Spermatophyta</taxon>
        <taxon>Magnoliopsida</taxon>
        <taxon>Liliopsida</taxon>
        <taxon>Dioscoreales</taxon>
        <taxon>Dioscoreaceae</taxon>
        <taxon>Dioscorea</taxon>
    </lineage>
</organism>
<dbReference type="Proteomes" id="UP001085076">
    <property type="component" value="Miscellaneous, Linkage group lg05"/>
</dbReference>
<dbReference type="Pfam" id="PF14009">
    <property type="entry name" value="PADRE"/>
    <property type="match status" value="1"/>
</dbReference>
<dbReference type="PANTHER" id="PTHR33148:SF41">
    <property type="entry name" value="DUF4228 DOMAIN PROTEIN"/>
    <property type="match status" value="1"/>
</dbReference>
<gene>
    <name evidence="1" type="ORF">J5N97_019132</name>
</gene>
<dbReference type="AlphaFoldDB" id="A0A9D5CDE8"/>
<dbReference type="InterPro" id="IPR025322">
    <property type="entry name" value="PADRE_dom"/>
</dbReference>
<name>A0A9D5CDE8_9LILI</name>
<keyword evidence="2" id="KW-1185">Reference proteome</keyword>